<dbReference type="OrthoDB" id="9816335at2"/>
<dbReference type="RefSeq" id="WP_129033347.1">
    <property type="nucleotide sequence ID" value="NZ_CP059603.1"/>
</dbReference>
<dbReference type="InterPro" id="IPR003313">
    <property type="entry name" value="AraC-bd"/>
</dbReference>
<evidence type="ECO:0000313" key="4">
    <source>
        <dbReference type="Proteomes" id="UP000290602"/>
    </source>
</evidence>
<dbReference type="Proteomes" id="UP000290602">
    <property type="component" value="Unassembled WGS sequence"/>
</dbReference>
<dbReference type="EMBL" id="QXIL01000036">
    <property type="protein sequence ID" value="RXI76094.1"/>
    <property type="molecule type" value="Genomic_DNA"/>
</dbReference>
<accession>A0A4Q0VGT0</accession>
<dbReference type="SUPFAM" id="SSF51215">
    <property type="entry name" value="Regulatory protein AraC"/>
    <property type="match status" value="1"/>
</dbReference>
<evidence type="ECO:0000313" key="3">
    <source>
        <dbReference type="EMBL" id="RXI76094.1"/>
    </source>
</evidence>
<comment type="caution">
    <text evidence="3">The sequence shown here is derived from an EMBL/GenBank/DDBJ whole genome shotgun (WGS) entry which is preliminary data.</text>
</comment>
<dbReference type="AlphaFoldDB" id="A0A4Q0VGT0"/>
<feature type="domain" description="AraC-type arabinose-binding/dimerisation" evidence="2">
    <location>
        <begin position="55"/>
        <end position="113"/>
    </location>
</feature>
<dbReference type="Pfam" id="PF02311">
    <property type="entry name" value="AraC_binding"/>
    <property type="match status" value="1"/>
</dbReference>
<dbReference type="GO" id="GO:0006355">
    <property type="term" value="P:regulation of DNA-templated transcription"/>
    <property type="evidence" value="ECO:0007669"/>
    <property type="project" value="InterPro"/>
</dbReference>
<reference evidence="3 4" key="1">
    <citation type="submission" date="2018-08" db="EMBL/GenBank/DDBJ databases">
        <title>Lactobacillus suantsai sp. nov., isolated from traditional fermented suan-tsai in Taiwan.</title>
        <authorList>
            <person name="Huang C.-H."/>
        </authorList>
    </citation>
    <scope>NUCLEOTIDE SEQUENCE [LARGE SCALE GENOMIC DNA]</scope>
    <source>
        <strain evidence="3 4">BCRC 12945</strain>
    </source>
</reference>
<evidence type="ECO:0000259" key="2">
    <source>
        <dbReference type="Pfam" id="PF02311"/>
    </source>
</evidence>
<proteinExistence type="predicted"/>
<protein>
    <recommendedName>
        <fullName evidence="2">AraC-type arabinose-binding/dimerisation domain-containing protein</fullName>
    </recommendedName>
</protein>
<name>A0A4Q0VGT0_9LACO</name>
<evidence type="ECO:0000256" key="1">
    <source>
        <dbReference type="ARBA" id="ARBA00023125"/>
    </source>
</evidence>
<keyword evidence="1" id="KW-0238">DNA-binding</keyword>
<gene>
    <name evidence="3" type="ORF">DXH47_11010</name>
</gene>
<sequence length="304" mass="35011">MNQLFELLHREDVVEIQQRLNHGININDMGLRFGPNIIPRIPKGTFFQHSFVASTKQHRYSYMPSHTHNFVELNYQYSGTSHQHLDGQSFTLTAGHLLVMDREIIQNYGYMGKDDLLVNILLDIDQLPTNFLTEISNAKYFSRFLYTAQATEINHENFLIYDLSQQVPATQLWETLMLYLLTQAQPYATRGLLMEAAISCLPKPLFTNLHTLKTTVDPIYQVIHYIDEHYDSVTLDELSHRFSYNKNYLSNKIKSPKLQEQISHTINPIKSVFSLIFIFYGLNLTGGSSGEKLFGCLIASLPAR</sequence>
<dbReference type="Gene3D" id="1.10.10.60">
    <property type="entry name" value="Homeodomain-like"/>
    <property type="match status" value="1"/>
</dbReference>
<dbReference type="GO" id="GO:0003677">
    <property type="term" value="F:DNA binding"/>
    <property type="evidence" value="ECO:0007669"/>
    <property type="project" value="UniProtKB-KW"/>
</dbReference>
<dbReference type="InterPro" id="IPR037923">
    <property type="entry name" value="HTH-like"/>
</dbReference>
<organism evidence="3 4">
    <name type="scientific">Levilactobacillus suantsaii</name>
    <dbReference type="NCBI Taxonomy" id="2292255"/>
    <lineage>
        <taxon>Bacteria</taxon>
        <taxon>Bacillati</taxon>
        <taxon>Bacillota</taxon>
        <taxon>Bacilli</taxon>
        <taxon>Lactobacillales</taxon>
        <taxon>Lactobacillaceae</taxon>
        <taxon>Levilactobacillus</taxon>
    </lineage>
</organism>
<keyword evidence="4" id="KW-1185">Reference proteome</keyword>